<dbReference type="EMBL" id="LWQU01000177">
    <property type="protein sequence ID" value="OAN46170.1"/>
    <property type="molecule type" value="Genomic_DNA"/>
</dbReference>
<gene>
    <name evidence="5" type="ORF">A6A05_16395</name>
</gene>
<evidence type="ECO:0000256" key="1">
    <source>
        <dbReference type="ARBA" id="ARBA00023015"/>
    </source>
</evidence>
<dbReference type="SMART" id="SM00530">
    <property type="entry name" value="HTH_XRE"/>
    <property type="match status" value="1"/>
</dbReference>
<dbReference type="GO" id="GO:0005829">
    <property type="term" value="C:cytosol"/>
    <property type="evidence" value="ECO:0007669"/>
    <property type="project" value="TreeGrafter"/>
</dbReference>
<keyword evidence="1" id="KW-0805">Transcription regulation</keyword>
<keyword evidence="3" id="KW-0804">Transcription</keyword>
<accession>A0A178MBJ6</accession>
<reference evidence="5 6" key="1">
    <citation type="submission" date="2016-04" db="EMBL/GenBank/DDBJ databases">
        <title>Draft genome sequence of freshwater magnetotactic bacteria Magnetospirillum marisnigri SP-1 and Magnetospirillum moscoviense BB-1.</title>
        <authorList>
            <person name="Koziaeva V."/>
            <person name="Dziuba M.V."/>
            <person name="Ivanov T.M."/>
            <person name="Kuznetsov B."/>
            <person name="Grouzdev D.S."/>
        </authorList>
    </citation>
    <scope>NUCLEOTIDE SEQUENCE [LARGE SCALE GENOMIC DNA]</scope>
    <source>
        <strain evidence="5 6">BB-1</strain>
    </source>
</reference>
<dbReference type="Pfam" id="PF01381">
    <property type="entry name" value="HTH_3"/>
    <property type="match status" value="1"/>
</dbReference>
<keyword evidence="2" id="KW-0238">DNA-binding</keyword>
<evidence type="ECO:0000256" key="2">
    <source>
        <dbReference type="ARBA" id="ARBA00023125"/>
    </source>
</evidence>
<evidence type="ECO:0000313" key="6">
    <source>
        <dbReference type="Proteomes" id="UP000078543"/>
    </source>
</evidence>
<protein>
    <submittedName>
        <fullName evidence="5">Transcriptional regulator</fullName>
    </submittedName>
</protein>
<dbReference type="OrthoDB" id="2986852at2"/>
<dbReference type="Gene3D" id="1.10.260.40">
    <property type="entry name" value="lambda repressor-like DNA-binding domains"/>
    <property type="match status" value="1"/>
</dbReference>
<dbReference type="AlphaFoldDB" id="A0A178MBJ6"/>
<dbReference type="Proteomes" id="UP000078543">
    <property type="component" value="Unassembled WGS sequence"/>
</dbReference>
<name>A0A178MBJ6_9PROT</name>
<organism evidence="5 6">
    <name type="scientific">Magnetospirillum moscoviense</name>
    <dbReference type="NCBI Taxonomy" id="1437059"/>
    <lineage>
        <taxon>Bacteria</taxon>
        <taxon>Pseudomonadati</taxon>
        <taxon>Pseudomonadota</taxon>
        <taxon>Alphaproteobacteria</taxon>
        <taxon>Rhodospirillales</taxon>
        <taxon>Rhodospirillaceae</taxon>
        <taxon>Magnetospirillum</taxon>
    </lineage>
</organism>
<keyword evidence="6" id="KW-1185">Reference proteome</keyword>
<dbReference type="GO" id="GO:0003677">
    <property type="term" value="F:DNA binding"/>
    <property type="evidence" value="ECO:0007669"/>
    <property type="project" value="UniProtKB-KW"/>
</dbReference>
<proteinExistence type="predicted"/>
<dbReference type="InterPro" id="IPR050807">
    <property type="entry name" value="TransReg_Diox_bact_type"/>
</dbReference>
<feature type="domain" description="HTH cro/C1-type" evidence="4">
    <location>
        <begin position="11"/>
        <end position="65"/>
    </location>
</feature>
<dbReference type="PROSITE" id="PS50943">
    <property type="entry name" value="HTH_CROC1"/>
    <property type="match status" value="1"/>
</dbReference>
<dbReference type="GO" id="GO:0003700">
    <property type="term" value="F:DNA-binding transcription factor activity"/>
    <property type="evidence" value="ECO:0007669"/>
    <property type="project" value="TreeGrafter"/>
</dbReference>
<dbReference type="PANTHER" id="PTHR46797:SF23">
    <property type="entry name" value="HTH-TYPE TRANSCRIPTIONAL REGULATOR SUTR"/>
    <property type="match status" value="1"/>
</dbReference>
<dbReference type="InterPro" id="IPR010982">
    <property type="entry name" value="Lambda_DNA-bd_dom_sf"/>
</dbReference>
<evidence type="ECO:0000313" key="5">
    <source>
        <dbReference type="EMBL" id="OAN46170.1"/>
    </source>
</evidence>
<dbReference type="STRING" id="1437059.A6A05_16395"/>
<evidence type="ECO:0000256" key="3">
    <source>
        <dbReference type="ARBA" id="ARBA00023163"/>
    </source>
</evidence>
<comment type="caution">
    <text evidence="5">The sequence shown here is derived from an EMBL/GenBank/DDBJ whole genome shotgun (WGS) entry which is preliminary data.</text>
</comment>
<dbReference type="CDD" id="cd00093">
    <property type="entry name" value="HTH_XRE"/>
    <property type="match status" value="1"/>
</dbReference>
<dbReference type="InterPro" id="IPR001387">
    <property type="entry name" value="Cro/C1-type_HTH"/>
</dbReference>
<dbReference type="SUPFAM" id="SSF47413">
    <property type="entry name" value="lambda repressor-like DNA-binding domains"/>
    <property type="match status" value="1"/>
</dbReference>
<evidence type="ECO:0000259" key="4">
    <source>
        <dbReference type="PROSITE" id="PS50943"/>
    </source>
</evidence>
<dbReference type="PANTHER" id="PTHR46797">
    <property type="entry name" value="HTH-TYPE TRANSCRIPTIONAL REGULATOR"/>
    <property type="match status" value="1"/>
</dbReference>
<sequence>MDIRKQIGLNIQRIRREKGWSQEQLAFEAGLHRTYVSGVERGVRNPTVLIVQQLADALAVPPDRLLRAKISANE</sequence>